<dbReference type="PANTHER" id="PTHR24422:SF19">
    <property type="entry name" value="CHEMOTAXIS PROTEIN METHYLTRANSFERASE"/>
    <property type="match status" value="1"/>
</dbReference>
<keyword evidence="9" id="KW-1185">Reference proteome</keyword>
<comment type="function">
    <text evidence="5">Methylation of the membrane-bound methyl-accepting chemotaxis proteins (MCP) to form gamma-glutamyl methyl ester residues in MCP.</text>
</comment>
<dbReference type="Pfam" id="PF03705">
    <property type="entry name" value="CheR_N"/>
    <property type="match status" value="1"/>
</dbReference>
<name>I3CI81_9GAMM</name>
<dbReference type="HOGENOM" id="CLU_025854_0_0_6"/>
<dbReference type="PIRSF" id="PIRSF000410">
    <property type="entry name" value="CheR"/>
    <property type="match status" value="1"/>
</dbReference>
<dbReference type="InterPro" id="IPR000780">
    <property type="entry name" value="CheR_MeTrfase"/>
</dbReference>
<evidence type="ECO:0000256" key="3">
    <source>
        <dbReference type="ARBA" id="ARBA00022679"/>
    </source>
</evidence>
<dbReference type="InterPro" id="IPR026024">
    <property type="entry name" value="Chemotaxis_MeTrfase_CheR"/>
</dbReference>
<dbReference type="InterPro" id="IPR022641">
    <property type="entry name" value="CheR_N"/>
</dbReference>
<feature type="binding site" evidence="6">
    <location>
        <position position="84"/>
    </location>
    <ligand>
        <name>S-adenosyl-L-methionine</name>
        <dbReference type="ChEBI" id="CHEBI:59789"/>
    </ligand>
</feature>
<dbReference type="Pfam" id="PF01739">
    <property type="entry name" value="CheR"/>
    <property type="match status" value="1"/>
</dbReference>
<dbReference type="PROSITE" id="PS50123">
    <property type="entry name" value="CHER"/>
    <property type="match status" value="1"/>
</dbReference>
<dbReference type="InterPro" id="IPR050903">
    <property type="entry name" value="Bact_Chemotaxis_MeTrfase"/>
</dbReference>
<dbReference type="GO" id="GO:0008983">
    <property type="term" value="F:protein-glutamate O-methyltransferase activity"/>
    <property type="evidence" value="ECO:0007669"/>
    <property type="project" value="UniProtKB-EC"/>
</dbReference>
<feature type="binding site" evidence="6">
    <location>
        <position position="90"/>
    </location>
    <ligand>
        <name>S-adenosyl-L-methionine</name>
        <dbReference type="ChEBI" id="CHEBI:59789"/>
    </ligand>
</feature>
<evidence type="ECO:0000256" key="1">
    <source>
        <dbReference type="ARBA" id="ARBA00001541"/>
    </source>
</evidence>
<dbReference type="InterPro" id="IPR036804">
    <property type="entry name" value="CheR_N_sf"/>
</dbReference>
<dbReference type="SUPFAM" id="SSF47757">
    <property type="entry name" value="Chemotaxis receptor methyltransferase CheR, N-terminal domain"/>
    <property type="match status" value="1"/>
</dbReference>
<dbReference type="InterPro" id="IPR029063">
    <property type="entry name" value="SAM-dependent_MTases_sf"/>
</dbReference>
<feature type="binding site" evidence="6">
    <location>
        <position position="128"/>
    </location>
    <ligand>
        <name>S-adenosyl-L-methionine</name>
        <dbReference type="ChEBI" id="CHEBI:59789"/>
    </ligand>
</feature>
<feature type="binding site" evidence="6">
    <location>
        <position position="86"/>
    </location>
    <ligand>
        <name>S-adenosyl-L-methionine</name>
        <dbReference type="ChEBI" id="CHEBI:59789"/>
    </ligand>
</feature>
<evidence type="ECO:0000256" key="4">
    <source>
        <dbReference type="ARBA" id="ARBA00022691"/>
    </source>
</evidence>
<evidence type="ECO:0000256" key="2">
    <source>
        <dbReference type="ARBA" id="ARBA00022603"/>
    </source>
</evidence>
<dbReference type="SMART" id="SM00138">
    <property type="entry name" value="MeTrc"/>
    <property type="match status" value="1"/>
</dbReference>
<evidence type="ECO:0000256" key="5">
    <source>
        <dbReference type="PIRNR" id="PIRNR000410"/>
    </source>
</evidence>
<dbReference type="InterPro" id="IPR022642">
    <property type="entry name" value="CheR_C"/>
</dbReference>
<reference evidence="8 9" key="1">
    <citation type="submission" date="2011-11" db="EMBL/GenBank/DDBJ databases">
        <title>Improved High-Quality Draft sequence of Beggiatoa alba B18lD.</title>
        <authorList>
            <consortium name="US DOE Joint Genome Institute"/>
            <person name="Lucas S."/>
            <person name="Han J."/>
            <person name="Lapidus A."/>
            <person name="Cheng J.-F."/>
            <person name="Goodwin L."/>
            <person name="Pitluck S."/>
            <person name="Peters L."/>
            <person name="Mikhailova N."/>
            <person name="Held B."/>
            <person name="Detter J.C."/>
            <person name="Han C."/>
            <person name="Tapia R."/>
            <person name="Land M."/>
            <person name="Hauser L."/>
            <person name="Kyrpides N."/>
            <person name="Ivanova N."/>
            <person name="Pagani I."/>
            <person name="Samuel K."/>
            <person name="Teske A."/>
            <person name="Mueller J."/>
            <person name="Woyke T."/>
        </authorList>
    </citation>
    <scope>NUCLEOTIDE SEQUENCE [LARGE SCALE GENOMIC DNA]</scope>
    <source>
        <strain evidence="8 9">B18LD</strain>
    </source>
</reference>
<feature type="binding site" evidence="6">
    <location>
        <position position="152"/>
    </location>
    <ligand>
        <name>S-adenosyl-L-methionine</name>
        <dbReference type="ChEBI" id="CHEBI:59789"/>
    </ligand>
</feature>
<dbReference type="OrthoDB" id="9816309at2"/>
<keyword evidence="4 5" id="KW-0949">S-adenosyl-L-methionine</keyword>
<gene>
    <name evidence="8" type="ORF">BegalDRAFT_2479</name>
</gene>
<evidence type="ECO:0000313" key="8">
    <source>
        <dbReference type="EMBL" id="EIJ43324.1"/>
    </source>
</evidence>
<dbReference type="GO" id="GO:0032259">
    <property type="term" value="P:methylation"/>
    <property type="evidence" value="ECO:0007669"/>
    <property type="project" value="UniProtKB-KW"/>
</dbReference>
<keyword evidence="3 5" id="KW-0808">Transferase</keyword>
<evidence type="ECO:0000259" key="7">
    <source>
        <dbReference type="PROSITE" id="PS50123"/>
    </source>
</evidence>
<dbReference type="EC" id="2.1.1.80" evidence="5"/>
<evidence type="ECO:0000313" key="9">
    <source>
        <dbReference type="Proteomes" id="UP000005744"/>
    </source>
</evidence>
<feature type="binding site" evidence="6">
    <location>
        <begin position="227"/>
        <end position="228"/>
    </location>
    <ligand>
        <name>S-adenosyl-L-methionine</name>
        <dbReference type="ChEBI" id="CHEBI:59789"/>
    </ligand>
</feature>
<proteinExistence type="predicted"/>
<keyword evidence="2 5" id="KW-0489">Methyltransferase</keyword>
<dbReference type="AlphaFoldDB" id="I3CI81"/>
<dbReference type="EMBL" id="JH600070">
    <property type="protein sequence ID" value="EIJ43324.1"/>
    <property type="molecule type" value="Genomic_DNA"/>
</dbReference>
<dbReference type="eggNOG" id="COG1352">
    <property type="taxonomic scope" value="Bacteria"/>
</dbReference>
<feature type="domain" description="CheR-type methyltransferase" evidence="7">
    <location>
        <begin position="8"/>
        <end position="282"/>
    </location>
</feature>
<organism evidence="8 9">
    <name type="scientific">Beggiatoa alba B18LD</name>
    <dbReference type="NCBI Taxonomy" id="395493"/>
    <lineage>
        <taxon>Bacteria</taxon>
        <taxon>Pseudomonadati</taxon>
        <taxon>Pseudomonadota</taxon>
        <taxon>Gammaproteobacteria</taxon>
        <taxon>Thiotrichales</taxon>
        <taxon>Thiotrichaceae</taxon>
        <taxon>Beggiatoa</taxon>
    </lineage>
</organism>
<protein>
    <recommendedName>
        <fullName evidence="5">Chemotaxis protein methyltransferase</fullName>
        <ecNumber evidence="5">2.1.1.80</ecNumber>
    </recommendedName>
</protein>
<dbReference type="Proteomes" id="UP000005744">
    <property type="component" value="Unassembled WGS sequence"/>
</dbReference>
<comment type="catalytic activity">
    <reaction evidence="1 5">
        <text>L-glutamyl-[protein] + S-adenosyl-L-methionine = [protein]-L-glutamate 5-O-methyl ester + S-adenosyl-L-homocysteine</text>
        <dbReference type="Rhea" id="RHEA:24452"/>
        <dbReference type="Rhea" id="RHEA-COMP:10208"/>
        <dbReference type="Rhea" id="RHEA-COMP:10311"/>
        <dbReference type="ChEBI" id="CHEBI:29973"/>
        <dbReference type="ChEBI" id="CHEBI:57856"/>
        <dbReference type="ChEBI" id="CHEBI:59789"/>
        <dbReference type="ChEBI" id="CHEBI:82795"/>
        <dbReference type="EC" id="2.1.1.80"/>
    </reaction>
</comment>
<dbReference type="SUPFAM" id="SSF53335">
    <property type="entry name" value="S-adenosyl-L-methionine-dependent methyltransferases"/>
    <property type="match status" value="1"/>
</dbReference>
<dbReference type="PANTHER" id="PTHR24422">
    <property type="entry name" value="CHEMOTAXIS PROTEIN METHYLTRANSFERASE"/>
    <property type="match status" value="1"/>
</dbReference>
<feature type="binding site" evidence="6">
    <location>
        <begin position="210"/>
        <end position="211"/>
    </location>
    <ligand>
        <name>S-adenosyl-L-methionine</name>
        <dbReference type="ChEBI" id="CHEBI:59789"/>
    </ligand>
</feature>
<accession>I3CI81</accession>
<evidence type="ECO:0000256" key="6">
    <source>
        <dbReference type="PIRSR" id="PIRSR000410-1"/>
    </source>
</evidence>
<sequence>MRQGHWGGMEREFHFTHQDFELLRDLVREQTGINLSDHKQEMLYSRLSRRLRVLKLDSFSRYYQLLRSGDTEELIHFVNAITTNLTAFFREPYHFEFLAKHILPDLCVKNLATRRIRIWSAGCASGEEAYSIAMVVKETMPQGWDVKILATDLDSNVLQKAVDGIYEEDRLNGLSPERLHRWFKRGTGGYSGRVLVVPELKELIRFNQLNLMDSWPMHGPLDLIFCRNVVIYFNKDTQRVLFDRFADLLGMERYLFVGHSENLFQLSQRFRLLQRTMYIRTC</sequence>
<dbReference type="Gene3D" id="1.10.155.10">
    <property type="entry name" value="Chemotaxis receptor methyltransferase CheR, N-terminal domain"/>
    <property type="match status" value="1"/>
</dbReference>
<dbReference type="STRING" id="395493.BegalDRAFT_2479"/>
<dbReference type="Gene3D" id="3.40.50.150">
    <property type="entry name" value="Vaccinia Virus protein VP39"/>
    <property type="match status" value="1"/>
</dbReference>
<dbReference type="PRINTS" id="PR00996">
    <property type="entry name" value="CHERMTFRASE"/>
</dbReference>